<dbReference type="SMART" id="SM00408">
    <property type="entry name" value="IGc2"/>
    <property type="match status" value="1"/>
</dbReference>
<evidence type="ECO:0000256" key="3">
    <source>
        <dbReference type="ARBA" id="ARBA00023180"/>
    </source>
</evidence>
<proteinExistence type="predicted"/>
<evidence type="ECO:0000256" key="5">
    <source>
        <dbReference type="SAM" id="SignalP"/>
    </source>
</evidence>
<evidence type="ECO:0000256" key="2">
    <source>
        <dbReference type="ARBA" id="ARBA00023157"/>
    </source>
</evidence>
<dbReference type="GeneTree" id="ENSGT00940000177666"/>
<feature type="chain" id="PRO_5034036123" description="Ig-like domain-containing protein" evidence="5">
    <location>
        <begin position="22"/>
        <end position="168"/>
    </location>
</feature>
<dbReference type="PANTHER" id="PTHR44337">
    <property type="entry name" value="CARCINOEMBRYONIC ANTIGEN-RELATED CELL ADHESION MOLECULE 8"/>
    <property type="match status" value="1"/>
</dbReference>
<dbReference type="SUPFAM" id="SSF48726">
    <property type="entry name" value="Immunoglobulin"/>
    <property type="match status" value="1"/>
</dbReference>
<dbReference type="PANTHER" id="PTHR44337:SF20">
    <property type="entry name" value="CARCINOEMBRYONIC ANTIGEN-RELATED CELL ADHESION MOLECULE 5-RELATED"/>
    <property type="match status" value="1"/>
</dbReference>
<feature type="signal peptide" evidence="5">
    <location>
        <begin position="1"/>
        <end position="21"/>
    </location>
</feature>
<dbReference type="InterPro" id="IPR013783">
    <property type="entry name" value="Ig-like_fold"/>
</dbReference>
<dbReference type="CDD" id="cd00096">
    <property type="entry name" value="Ig"/>
    <property type="match status" value="1"/>
</dbReference>
<dbReference type="Pfam" id="PF13895">
    <property type="entry name" value="Ig_2"/>
    <property type="match status" value="1"/>
</dbReference>
<protein>
    <recommendedName>
        <fullName evidence="6">Ig-like domain-containing protein</fullName>
    </recommendedName>
</protein>
<feature type="domain" description="Ig-like" evidence="6">
    <location>
        <begin position="60"/>
        <end position="142"/>
    </location>
</feature>
<dbReference type="InterPro" id="IPR052598">
    <property type="entry name" value="IgSF_CEA-related"/>
</dbReference>
<dbReference type="Ensembl" id="ENSNFUT00015006621.1">
    <property type="protein sequence ID" value="ENSNFUP00015006282.1"/>
    <property type="gene ID" value="ENSNFUG00015003140.1"/>
</dbReference>
<organism evidence="7 8">
    <name type="scientific">Nothobranchius furzeri</name>
    <name type="common">Turquoise killifish</name>
    <dbReference type="NCBI Taxonomy" id="105023"/>
    <lineage>
        <taxon>Eukaryota</taxon>
        <taxon>Metazoa</taxon>
        <taxon>Chordata</taxon>
        <taxon>Craniata</taxon>
        <taxon>Vertebrata</taxon>
        <taxon>Euteleostomi</taxon>
        <taxon>Actinopterygii</taxon>
        <taxon>Neopterygii</taxon>
        <taxon>Teleostei</taxon>
        <taxon>Neoteleostei</taxon>
        <taxon>Acanthomorphata</taxon>
        <taxon>Ovalentaria</taxon>
        <taxon>Atherinomorphae</taxon>
        <taxon>Cyprinodontiformes</taxon>
        <taxon>Nothobranchiidae</taxon>
        <taxon>Nothobranchius</taxon>
    </lineage>
</organism>
<evidence type="ECO:0000259" key="6">
    <source>
        <dbReference type="PROSITE" id="PS50835"/>
    </source>
</evidence>
<evidence type="ECO:0000256" key="1">
    <source>
        <dbReference type="ARBA" id="ARBA00022729"/>
    </source>
</evidence>
<dbReference type="AlphaFoldDB" id="A0A8C6KIR9"/>
<keyword evidence="4" id="KW-0393">Immunoglobulin domain</keyword>
<reference evidence="7" key="2">
    <citation type="submission" date="2025-08" db="UniProtKB">
        <authorList>
            <consortium name="Ensembl"/>
        </authorList>
    </citation>
    <scope>IDENTIFICATION</scope>
</reference>
<keyword evidence="8" id="KW-1185">Reference proteome</keyword>
<accession>A0A8C6KIR9</accession>
<dbReference type="PROSITE" id="PS50835">
    <property type="entry name" value="IG_LIKE"/>
    <property type="match status" value="1"/>
</dbReference>
<dbReference type="Gene3D" id="2.60.40.10">
    <property type="entry name" value="Immunoglobulins"/>
    <property type="match status" value="1"/>
</dbReference>
<evidence type="ECO:0000313" key="8">
    <source>
        <dbReference type="Proteomes" id="UP000694548"/>
    </source>
</evidence>
<dbReference type="InterPro" id="IPR036179">
    <property type="entry name" value="Ig-like_dom_sf"/>
</dbReference>
<reference evidence="7" key="3">
    <citation type="submission" date="2025-09" db="UniProtKB">
        <authorList>
            <consortium name="Ensembl"/>
        </authorList>
    </citation>
    <scope>IDENTIFICATION</scope>
</reference>
<evidence type="ECO:0000256" key="4">
    <source>
        <dbReference type="ARBA" id="ARBA00023319"/>
    </source>
</evidence>
<keyword evidence="3" id="KW-0325">Glycoprotein</keyword>
<sequence>MTWDHTAVTCLILSVLSPASAPVSPSAVSLDLDIMCPIPHTDLMQLLTSFLLVFLVADGPENTLLTISPSKHEHVKGSDVQMFCSAVSSPDASFQWFVNENPLPDTGPELRLMSVQTHQSGSYSCQTFNSKTLRYETSQPLALSVIGESEKGFTFQWWNQNTLHTAAN</sequence>
<dbReference type="InterPro" id="IPR007110">
    <property type="entry name" value="Ig-like_dom"/>
</dbReference>
<keyword evidence="1 5" id="KW-0732">Signal</keyword>
<name>A0A8C6KIR9_NOTFU</name>
<dbReference type="SMART" id="SM00409">
    <property type="entry name" value="IG"/>
    <property type="match status" value="1"/>
</dbReference>
<dbReference type="Proteomes" id="UP000694548">
    <property type="component" value="Chromosome sgr05"/>
</dbReference>
<reference evidence="7" key="1">
    <citation type="submission" date="2014-08" db="EMBL/GenBank/DDBJ databases">
        <authorList>
            <person name="Senf B."/>
            <person name="Petzold A."/>
            <person name="Downie B.R."/>
            <person name="Koch P."/>
            <person name="Platzer M."/>
        </authorList>
    </citation>
    <scope>NUCLEOTIDE SEQUENCE [LARGE SCALE GENOMIC DNA]</scope>
    <source>
        <strain evidence="7">GRZ</strain>
    </source>
</reference>
<dbReference type="InterPro" id="IPR003598">
    <property type="entry name" value="Ig_sub2"/>
</dbReference>
<evidence type="ECO:0000313" key="7">
    <source>
        <dbReference type="Ensembl" id="ENSNFUP00015006282.1"/>
    </source>
</evidence>
<dbReference type="InterPro" id="IPR003599">
    <property type="entry name" value="Ig_sub"/>
</dbReference>
<keyword evidence="2" id="KW-1015">Disulfide bond</keyword>